<keyword evidence="3" id="KW-1185">Reference proteome</keyword>
<evidence type="ECO:0000256" key="1">
    <source>
        <dbReference type="SAM" id="Phobius"/>
    </source>
</evidence>
<organism evidence="2 3">
    <name type="scientific">Deinococcus puniceus</name>
    <dbReference type="NCBI Taxonomy" id="1182568"/>
    <lineage>
        <taxon>Bacteria</taxon>
        <taxon>Thermotogati</taxon>
        <taxon>Deinococcota</taxon>
        <taxon>Deinococci</taxon>
        <taxon>Deinococcales</taxon>
        <taxon>Deinococcaceae</taxon>
        <taxon>Deinococcus</taxon>
    </lineage>
</organism>
<feature type="transmembrane region" description="Helical" evidence="1">
    <location>
        <begin position="81"/>
        <end position="100"/>
    </location>
</feature>
<dbReference type="STRING" id="1182568.SU48_00960"/>
<dbReference type="KEGG" id="dpu:SU48_00960"/>
<dbReference type="EMBL" id="CP011387">
    <property type="protein sequence ID" value="ANE42565.1"/>
    <property type="molecule type" value="Genomic_DNA"/>
</dbReference>
<dbReference type="RefSeq" id="WP_064013611.1">
    <property type="nucleotide sequence ID" value="NZ_CP011387.1"/>
</dbReference>
<gene>
    <name evidence="2" type="ORF">SU48_00960</name>
</gene>
<dbReference type="AlphaFoldDB" id="A0A172T698"/>
<keyword evidence="1" id="KW-1133">Transmembrane helix</keyword>
<reference evidence="2 3" key="1">
    <citation type="submission" date="2015-01" db="EMBL/GenBank/DDBJ databases">
        <title>Deinococcus puniceus/DY1/ whole genome sequencing.</title>
        <authorList>
            <person name="Kim M.K."/>
            <person name="Srinivasan S."/>
            <person name="Lee J.-J."/>
        </authorList>
    </citation>
    <scope>NUCLEOTIDE SEQUENCE [LARGE SCALE GENOMIC DNA]</scope>
    <source>
        <strain evidence="2 3">DY1</strain>
    </source>
</reference>
<keyword evidence="1" id="KW-0472">Membrane</keyword>
<accession>A0A172T698</accession>
<proteinExistence type="predicted"/>
<evidence type="ECO:0000313" key="2">
    <source>
        <dbReference type="EMBL" id="ANE42565.1"/>
    </source>
</evidence>
<protein>
    <submittedName>
        <fullName evidence="2">Uncharacterized protein</fullName>
    </submittedName>
</protein>
<sequence length="126" mass="13438">MSQFDPAKFEPERDTSDAELDALFARAREPNEADAGAAARFLAGHRARLEQTQMAQTEMAQAQAVAAPPPRPIWRTHNIPAKWIAAALASAAVIAGVSVLRPALMPSDLPASAAYAVYQDALGEGW</sequence>
<name>A0A172T698_9DEIO</name>
<evidence type="ECO:0000313" key="3">
    <source>
        <dbReference type="Proteomes" id="UP000077363"/>
    </source>
</evidence>
<dbReference type="Proteomes" id="UP000077363">
    <property type="component" value="Chromosome"/>
</dbReference>
<keyword evidence="1" id="KW-0812">Transmembrane</keyword>
<dbReference type="PATRIC" id="fig|1182568.3.peg.198"/>